<dbReference type="GO" id="GO:0005886">
    <property type="term" value="C:plasma membrane"/>
    <property type="evidence" value="ECO:0007669"/>
    <property type="project" value="TreeGrafter"/>
</dbReference>
<dbReference type="Gene3D" id="3.40.50.150">
    <property type="entry name" value="Vaccinia Virus protein VP39"/>
    <property type="match status" value="1"/>
</dbReference>
<keyword evidence="1 3" id="KW-0489">Methyltransferase</keyword>
<dbReference type="InterPro" id="IPR029063">
    <property type="entry name" value="SAM-dependent_MTases_sf"/>
</dbReference>
<sequence length="340" mass="38497">MDTLYNNLRILPIGPLNHYLQKRYNDLPWVRKLGLDHIKLKGDFLLMHAWKPGCIIISQNQAEQLKSVIKNGETETSGLPQMPTEWLNSEKQEPIIEGILTKVLVPGLFEILLNEDLDIKSQQARRLRTILEGLSENVPIFPAIQNEYELRNFLVDIESQKPKTVVEIGTASGGVFYCLSQLADEEALLVSIDYPGGPYGGGQDENEIKLYSSFGKPKQEFAFIRDRSFHHSTKQDLIRILGDRKIDLLFIDGDHSYGGVKSDFNMYKDLVAPEGVIAFHDINSRPESWGRGFDVGLFWDELKLNHGSTKEIIDPKGCKEPAYLNQDHNNLSYGIGKISI</sequence>
<dbReference type="GO" id="GO:0008168">
    <property type="term" value="F:methyltransferase activity"/>
    <property type="evidence" value="ECO:0007669"/>
    <property type="project" value="UniProtKB-KW"/>
</dbReference>
<dbReference type="RefSeq" id="WP_154319315.1">
    <property type="nucleotide sequence ID" value="NZ_CAJFZX010000011.1"/>
</dbReference>
<evidence type="ECO:0000313" key="4">
    <source>
        <dbReference type="Proteomes" id="UP000441585"/>
    </source>
</evidence>
<evidence type="ECO:0000313" key="3">
    <source>
        <dbReference type="EMBL" id="MRX56169.1"/>
    </source>
</evidence>
<name>A0A6I2MEJ4_9BACI</name>
<evidence type="ECO:0000256" key="1">
    <source>
        <dbReference type="ARBA" id="ARBA00022603"/>
    </source>
</evidence>
<dbReference type="GO" id="GO:0032259">
    <property type="term" value="P:methylation"/>
    <property type="evidence" value="ECO:0007669"/>
    <property type="project" value="UniProtKB-KW"/>
</dbReference>
<keyword evidence="4" id="KW-1185">Reference proteome</keyword>
<gene>
    <name evidence="3" type="ORF">GJU41_19610</name>
</gene>
<organism evidence="3 4">
    <name type="scientific">Metabacillus idriensis</name>
    <dbReference type="NCBI Taxonomy" id="324768"/>
    <lineage>
        <taxon>Bacteria</taxon>
        <taxon>Bacillati</taxon>
        <taxon>Bacillota</taxon>
        <taxon>Bacilli</taxon>
        <taxon>Bacillales</taxon>
        <taxon>Bacillaceae</taxon>
        <taxon>Metabacillus</taxon>
    </lineage>
</organism>
<comment type="caution">
    <text evidence="3">The sequence shown here is derived from an EMBL/GenBank/DDBJ whole genome shotgun (WGS) entry which is preliminary data.</text>
</comment>
<evidence type="ECO:0000256" key="2">
    <source>
        <dbReference type="ARBA" id="ARBA00022679"/>
    </source>
</evidence>
<accession>A0A6I2MEJ4</accession>
<reference evidence="3 4" key="1">
    <citation type="submission" date="2019-11" db="EMBL/GenBank/DDBJ databases">
        <title>Bacillus idriensis genome.</title>
        <authorList>
            <person name="Konopka E.N."/>
            <person name="Newman J.D."/>
        </authorList>
    </citation>
    <scope>NUCLEOTIDE SEQUENCE [LARGE SCALE GENOMIC DNA]</scope>
    <source>
        <strain evidence="3 4">DSM 19097</strain>
    </source>
</reference>
<dbReference type="Pfam" id="PF13578">
    <property type="entry name" value="Methyltransf_24"/>
    <property type="match status" value="1"/>
</dbReference>
<dbReference type="PANTHER" id="PTHR40048">
    <property type="entry name" value="RHAMNOSYL O-METHYLTRANSFERASE"/>
    <property type="match status" value="1"/>
</dbReference>
<dbReference type="EMBL" id="WKKF01000009">
    <property type="protein sequence ID" value="MRX56169.1"/>
    <property type="molecule type" value="Genomic_DNA"/>
</dbReference>
<dbReference type="Proteomes" id="UP000441585">
    <property type="component" value="Unassembled WGS sequence"/>
</dbReference>
<dbReference type="AlphaFoldDB" id="A0A6I2MEJ4"/>
<protein>
    <submittedName>
        <fullName evidence="3">Class I SAM-dependent methyltransferase</fullName>
    </submittedName>
</protein>
<proteinExistence type="predicted"/>
<keyword evidence="2 3" id="KW-0808">Transferase</keyword>
<dbReference type="SUPFAM" id="SSF53335">
    <property type="entry name" value="S-adenosyl-L-methionine-dependent methyltransferases"/>
    <property type="match status" value="1"/>
</dbReference>
<dbReference type="PANTHER" id="PTHR40048:SF1">
    <property type="entry name" value="RHAMNOSYL O-METHYLTRANSFERASE"/>
    <property type="match status" value="1"/>
</dbReference>